<keyword evidence="3" id="KW-0328">Glycosyltransferase</keyword>
<dbReference type="InterPro" id="IPR007577">
    <property type="entry name" value="GlycoTrfase_DXD_sugar-bd_CS"/>
</dbReference>
<dbReference type="PANTHER" id="PTHR32385">
    <property type="entry name" value="MANNOSYL PHOSPHORYLINOSITOL CERAMIDE SYNTHASE"/>
    <property type="match status" value="1"/>
</dbReference>
<evidence type="ECO:0000313" key="4">
    <source>
        <dbReference type="Proteomes" id="UP000004690"/>
    </source>
</evidence>
<keyword evidence="1 3" id="KW-0808">Transferase</keyword>
<proteinExistence type="predicted"/>
<dbReference type="EMBL" id="JH651379">
    <property type="protein sequence ID" value="EIJ40173.1"/>
    <property type="molecule type" value="Genomic_DNA"/>
</dbReference>
<dbReference type="eggNOG" id="COG3774">
    <property type="taxonomic scope" value="Bacteria"/>
</dbReference>
<dbReference type="STRING" id="926559.JoomaDRAFT_3227"/>
<dbReference type="InterPro" id="IPR007652">
    <property type="entry name" value="A1-4-GlycosylTfrase_dom"/>
</dbReference>
<accession>I3C980</accession>
<dbReference type="InterPro" id="IPR051706">
    <property type="entry name" value="Glycosyltransferase_domain"/>
</dbReference>
<dbReference type="PANTHER" id="PTHR32385:SF15">
    <property type="entry name" value="INOSITOL PHOSPHOCERAMIDE MANNOSYLTRANSFERASE 1"/>
    <property type="match status" value="1"/>
</dbReference>
<dbReference type="Pfam" id="PF04572">
    <property type="entry name" value="Gb3_synth"/>
    <property type="match status" value="1"/>
</dbReference>
<evidence type="ECO:0000259" key="2">
    <source>
        <dbReference type="Pfam" id="PF04572"/>
    </source>
</evidence>
<gene>
    <name evidence="3" type="ORF">JoomaDRAFT_3227</name>
</gene>
<dbReference type="GO" id="GO:0016020">
    <property type="term" value="C:membrane"/>
    <property type="evidence" value="ECO:0007669"/>
    <property type="project" value="GOC"/>
</dbReference>
<dbReference type="RefSeq" id="WP_008614208.1">
    <property type="nucleotide sequence ID" value="NZ_JH651379.1"/>
</dbReference>
<dbReference type="Proteomes" id="UP000004690">
    <property type="component" value="Unassembled WGS sequence"/>
</dbReference>
<feature type="domain" description="Alpha 1,4-glycosyltransferase" evidence="2">
    <location>
        <begin position="122"/>
        <end position="212"/>
    </location>
</feature>
<dbReference type="SUPFAM" id="SSF53448">
    <property type="entry name" value="Nucleotide-diphospho-sugar transferases"/>
    <property type="match status" value="1"/>
</dbReference>
<dbReference type="GO" id="GO:0051999">
    <property type="term" value="P:mannosyl-inositol phosphorylceramide biosynthetic process"/>
    <property type="evidence" value="ECO:0007669"/>
    <property type="project" value="TreeGrafter"/>
</dbReference>
<dbReference type="GO" id="GO:0000030">
    <property type="term" value="F:mannosyltransferase activity"/>
    <property type="evidence" value="ECO:0007669"/>
    <property type="project" value="TreeGrafter"/>
</dbReference>
<keyword evidence="4" id="KW-1185">Reference proteome</keyword>
<dbReference type="Pfam" id="PF04488">
    <property type="entry name" value="Gly_transf_sug"/>
    <property type="match status" value="1"/>
</dbReference>
<sequence>MIPKKIHYCWYGNGIQNDTIKKCISSWKEKMPEYEIKRWDESNTPFEKLPFLQKLYDQKKWSFITDYIRLYSIYTEGGIYLDTDIEMVKTFDSFLNEKAFIGFQGKFENEKFPINSAVLGAQAKNEFILDCIKETERKQRTQFNAMGGPPIASYILKNYGLETYKNQHIKDVLVVTSEYFYPFSWQEKFYPECVTNNTICIHWWEDSWKNKKKGLSYILDSGYRKLKKLPIMLLDSIKYTFFKKNFFYIDKL</sequence>
<organism evidence="3 4">
    <name type="scientific">Galbibacter orientalis DSM 19592</name>
    <dbReference type="NCBI Taxonomy" id="926559"/>
    <lineage>
        <taxon>Bacteria</taxon>
        <taxon>Pseudomonadati</taxon>
        <taxon>Bacteroidota</taxon>
        <taxon>Flavobacteriia</taxon>
        <taxon>Flavobacteriales</taxon>
        <taxon>Flavobacteriaceae</taxon>
        <taxon>Galbibacter</taxon>
    </lineage>
</organism>
<dbReference type="OrthoDB" id="9802987at2"/>
<dbReference type="Gene3D" id="3.90.550.20">
    <property type="match status" value="1"/>
</dbReference>
<evidence type="ECO:0000313" key="3">
    <source>
        <dbReference type="EMBL" id="EIJ40173.1"/>
    </source>
</evidence>
<dbReference type="InterPro" id="IPR029044">
    <property type="entry name" value="Nucleotide-diphossugar_trans"/>
</dbReference>
<protein>
    <submittedName>
        <fullName evidence="3">Mannosyltransferase OCH1-like enzyme</fullName>
    </submittedName>
</protein>
<evidence type="ECO:0000256" key="1">
    <source>
        <dbReference type="ARBA" id="ARBA00022679"/>
    </source>
</evidence>
<dbReference type="AlphaFoldDB" id="I3C980"/>
<reference evidence="3 4" key="1">
    <citation type="submission" date="2012-02" db="EMBL/GenBank/DDBJ databases">
        <title>Improved High-Quality Draft genome of Joostella marina DSM 19592.</title>
        <authorList>
            <consortium name="US DOE Joint Genome Institute (JGI-PGF)"/>
            <person name="Lucas S."/>
            <person name="Copeland A."/>
            <person name="Lapidus A."/>
            <person name="Bruce D."/>
            <person name="Goodwin L."/>
            <person name="Pitluck S."/>
            <person name="Peters L."/>
            <person name="Chertkov O."/>
            <person name="Ovchinnikova G."/>
            <person name="Kyrpides N."/>
            <person name="Mavromatis K."/>
            <person name="Detter J.C."/>
            <person name="Han C."/>
            <person name="Land M."/>
            <person name="Hauser L."/>
            <person name="Markowitz V."/>
            <person name="Cheng J.-F."/>
            <person name="Hugenholtz P."/>
            <person name="Woyke T."/>
            <person name="Wu D."/>
            <person name="Tindall B."/>
            <person name="Brambilla E."/>
            <person name="Klenk H.-P."/>
            <person name="Eisen J.A."/>
        </authorList>
    </citation>
    <scope>NUCLEOTIDE SEQUENCE [LARGE SCALE GENOMIC DNA]</scope>
    <source>
        <strain evidence="3 4">DSM 19592</strain>
    </source>
</reference>
<name>I3C980_9FLAO</name>
<dbReference type="HOGENOM" id="CLU_073547_2_0_10"/>